<dbReference type="STRING" id="307972.A0A2G8L4J4"/>
<evidence type="ECO:0000256" key="1">
    <source>
        <dbReference type="ARBA" id="ARBA00022703"/>
    </source>
</evidence>
<dbReference type="InterPro" id="IPR039729">
    <property type="entry name" value="DFF40"/>
</dbReference>
<protein>
    <submittedName>
        <fullName evidence="4">Putative DNA factor subunit beta</fullName>
    </submittedName>
</protein>
<evidence type="ECO:0000259" key="3">
    <source>
        <dbReference type="PROSITE" id="PS51135"/>
    </source>
</evidence>
<dbReference type="GO" id="GO:0006309">
    <property type="term" value="P:apoptotic DNA fragmentation"/>
    <property type="evidence" value="ECO:0007669"/>
    <property type="project" value="InterPro"/>
</dbReference>
<name>A0A2G8L4J4_STIJA</name>
<reference evidence="4 5" key="1">
    <citation type="journal article" date="2017" name="PLoS Biol.">
        <title>The sea cucumber genome provides insights into morphological evolution and visceral regeneration.</title>
        <authorList>
            <person name="Zhang X."/>
            <person name="Sun L."/>
            <person name="Yuan J."/>
            <person name="Sun Y."/>
            <person name="Gao Y."/>
            <person name="Zhang L."/>
            <person name="Li S."/>
            <person name="Dai H."/>
            <person name="Hamel J.F."/>
            <person name="Liu C."/>
            <person name="Yu Y."/>
            <person name="Liu S."/>
            <person name="Lin W."/>
            <person name="Guo K."/>
            <person name="Jin S."/>
            <person name="Xu P."/>
            <person name="Storey K.B."/>
            <person name="Huan P."/>
            <person name="Zhang T."/>
            <person name="Zhou Y."/>
            <person name="Zhang J."/>
            <person name="Lin C."/>
            <person name="Li X."/>
            <person name="Xing L."/>
            <person name="Huo D."/>
            <person name="Sun M."/>
            <person name="Wang L."/>
            <person name="Mercier A."/>
            <person name="Li F."/>
            <person name="Yang H."/>
            <person name="Xiang J."/>
        </authorList>
    </citation>
    <scope>NUCLEOTIDE SEQUENCE [LARGE SCALE GENOMIC DNA]</scope>
    <source>
        <strain evidence="4">Shaxun</strain>
        <tissue evidence="4">Muscle</tissue>
    </source>
</reference>
<dbReference type="GO" id="GO:0005737">
    <property type="term" value="C:cytoplasm"/>
    <property type="evidence" value="ECO:0007669"/>
    <property type="project" value="InterPro"/>
</dbReference>
<dbReference type="PANTHER" id="PTHR13067:SF2">
    <property type="entry name" value="CASPASE-ACTIVATED DNASE"/>
    <property type="match status" value="1"/>
</dbReference>
<dbReference type="Pfam" id="PF09230">
    <property type="entry name" value="DFF40"/>
    <property type="match status" value="1"/>
</dbReference>
<sequence length="322" mass="38408">MATNYTKTPYKVQKLGGTKKYGVMAGTFEELKAEGCKHLELQSNEIEITLEDNTIVDTGYFQSLKPDTLLIFESKHSEDIVNDLLKNFEDCISRQPDMLTDRLKKNAKLAKFIQVFNEEKGGNMKEDREDDEEWFKDVPKNYKTKSEYMRCKALRRTRKYFNDTKYRLLHSDANDDPEMRERKNEVINNFESKLKENRWYDKRFDRTADGNQKLCNNDGKFNCQGAYNRDSCPHSHHHINPYLRKDYLIEFSSWNLDHQIEKGREVWPQLEKAAEDPLRRVDWDYFYRLLFTMENLKLVHTACHDKMDHQLRVDMTKVFLPV</sequence>
<dbReference type="EMBL" id="MRZV01000226">
    <property type="protein sequence ID" value="PIK55070.1"/>
    <property type="molecule type" value="Genomic_DNA"/>
</dbReference>
<dbReference type="Gene3D" id="3.10.20.10">
    <property type="match status" value="1"/>
</dbReference>
<dbReference type="OrthoDB" id="9943677at2759"/>
<evidence type="ECO:0000313" key="4">
    <source>
        <dbReference type="EMBL" id="PIK55070.1"/>
    </source>
</evidence>
<dbReference type="SUPFAM" id="SSF54277">
    <property type="entry name" value="CAD &amp; PB1 domains"/>
    <property type="match status" value="1"/>
</dbReference>
<dbReference type="Pfam" id="PF02017">
    <property type="entry name" value="CIDE-N"/>
    <property type="match status" value="1"/>
</dbReference>
<dbReference type="GO" id="GO:0005634">
    <property type="term" value="C:nucleus"/>
    <property type="evidence" value="ECO:0007669"/>
    <property type="project" value="InterPro"/>
</dbReference>
<keyword evidence="5" id="KW-1185">Reference proteome</keyword>
<dbReference type="InterPro" id="IPR044925">
    <property type="entry name" value="His-Me_finger_sf"/>
</dbReference>
<comment type="caution">
    <text evidence="4">The sequence shown here is derived from an EMBL/GenBank/DDBJ whole genome shotgun (WGS) entry which is preliminary data.</text>
</comment>
<dbReference type="InterPro" id="IPR015311">
    <property type="entry name" value="DFF40_C"/>
</dbReference>
<dbReference type="GO" id="GO:0004520">
    <property type="term" value="F:DNA endonuclease activity"/>
    <property type="evidence" value="ECO:0007669"/>
    <property type="project" value="InterPro"/>
</dbReference>
<organism evidence="4 5">
    <name type="scientific">Stichopus japonicus</name>
    <name type="common">Sea cucumber</name>
    <dbReference type="NCBI Taxonomy" id="307972"/>
    <lineage>
        <taxon>Eukaryota</taxon>
        <taxon>Metazoa</taxon>
        <taxon>Echinodermata</taxon>
        <taxon>Eleutherozoa</taxon>
        <taxon>Echinozoa</taxon>
        <taxon>Holothuroidea</taxon>
        <taxon>Aspidochirotacea</taxon>
        <taxon>Aspidochirotida</taxon>
        <taxon>Stichopodidae</taxon>
        <taxon>Apostichopus</taxon>
    </lineage>
</organism>
<dbReference type="PROSITE" id="PS51135">
    <property type="entry name" value="CIDE_N"/>
    <property type="match status" value="1"/>
</dbReference>
<dbReference type="AlphaFoldDB" id="A0A2G8L4J4"/>
<dbReference type="InterPro" id="IPR003508">
    <property type="entry name" value="CIDE-N_dom"/>
</dbReference>
<dbReference type="PANTHER" id="PTHR13067">
    <property type="entry name" value="CASPASE-ACTIVATED DNASE"/>
    <property type="match status" value="1"/>
</dbReference>
<accession>A0A2G8L4J4</accession>
<evidence type="ECO:0000256" key="2">
    <source>
        <dbReference type="PROSITE-ProRule" id="PRU00447"/>
    </source>
</evidence>
<gene>
    <name evidence="4" type="ORF">BSL78_08020</name>
</gene>
<dbReference type="Proteomes" id="UP000230750">
    <property type="component" value="Unassembled WGS sequence"/>
</dbReference>
<evidence type="ECO:0000313" key="5">
    <source>
        <dbReference type="Proteomes" id="UP000230750"/>
    </source>
</evidence>
<dbReference type="GO" id="GO:0016787">
    <property type="term" value="F:hydrolase activity"/>
    <property type="evidence" value="ECO:0007669"/>
    <property type="project" value="InterPro"/>
</dbReference>
<dbReference type="SMART" id="SM00266">
    <property type="entry name" value="CAD"/>
    <property type="match status" value="1"/>
</dbReference>
<feature type="domain" description="CIDE-N" evidence="3">
    <location>
        <begin position="6"/>
        <end position="81"/>
    </location>
</feature>
<dbReference type="SUPFAM" id="SSF54060">
    <property type="entry name" value="His-Me finger endonucleases"/>
    <property type="match status" value="1"/>
</dbReference>
<proteinExistence type="predicted"/>
<keyword evidence="1 2" id="KW-0053">Apoptosis</keyword>